<evidence type="ECO:0000256" key="7">
    <source>
        <dbReference type="ARBA" id="ARBA00022977"/>
    </source>
</evidence>
<feature type="region of interest" description="Disordered" evidence="14">
    <location>
        <begin position="1"/>
        <end position="23"/>
    </location>
</feature>
<keyword evidence="10 13" id="KW-0456">Lyase</keyword>
<keyword evidence="7 13" id="KW-0784">Thiamine biosynthesis</keyword>
<reference evidence="16 17" key="1">
    <citation type="submission" date="2018-06" db="EMBL/GenBank/DDBJ databases">
        <title>Freshwater and sediment microbial communities from various areas in North America, analyzing microbe dynamics in response to fracking.</title>
        <authorList>
            <person name="Lamendella R."/>
        </authorList>
    </citation>
    <scope>NUCLEOTIDE SEQUENCE [LARGE SCALE GENOMIC DNA]</scope>
    <source>
        <strain evidence="16 17">17</strain>
    </source>
</reference>
<feature type="domain" description="ThiC-associated" evidence="15">
    <location>
        <begin position="38"/>
        <end position="119"/>
    </location>
</feature>
<dbReference type="NCBIfam" id="NF006763">
    <property type="entry name" value="PRK09284.1"/>
    <property type="match status" value="1"/>
</dbReference>
<evidence type="ECO:0000256" key="1">
    <source>
        <dbReference type="ARBA" id="ARBA00003175"/>
    </source>
</evidence>
<keyword evidence="9 13" id="KW-0411">Iron-sulfur</keyword>
<sequence>MSTSKTSVPENAKSVPVGRREQRASAQRFIDNLKGMAHPNSSRIFIEGSRPDIRVGLREIALADTLVGGSKDNPQFEANEPVPVYDTSGAYGDEHAVIDVRLGLPRLRESWVRERGDTEELDDLSSAFTQERLADEGLDHLRFDNLPKPCRAKPGRRVTQLHYARQGLVTPEMEFIAIRENMGRERVRSELLLRQHPGQGFGARLPENITPEFVRDEVAAGRAIIPNNINHPETEPMIIGRNFLVKINANIGNSAVSSSIEEEVEKLVWSTRWGADTVMDLSTGRNIHETREWILRNSPVPIGTVPIYQALEKTNGIAEDLTWELFRDTLLEQAEQGVDYFTIHAGVLLRYVPMTAKRLTGIVSRGGSIMAKWCLSHHKENFLYQHFREICELCAAYDVALSLGDGLRPGSVYDANDEAQFAELRTLGELTKIAWEYDVQVMIEGPGHVPMHMIERNMTEQLEHCHEAPFYTLGPLTTDIAPGYDHFTSGIGAAMIGWYGCAMLCYVTPKEHLGLPNKEDVKQGLITYKIAAHAADLAKGHPGAQIRDNAMSKARFEFRWEDQFNLALDPETARAYHDETLPQESGKVAHFCSMCGPKFCSMKITQDVRDYAASLEAVEVKLVGMDGQQERVVAEVESGMAQMAETFKEKGSELYHQAAALKPAREEA</sequence>
<feature type="binding site" evidence="13">
    <location>
        <position position="592"/>
    </location>
    <ligand>
        <name>[4Fe-4S] cluster</name>
        <dbReference type="ChEBI" id="CHEBI:49883"/>
        <note>4Fe-4S-S-AdoMet</note>
    </ligand>
</feature>
<evidence type="ECO:0000256" key="4">
    <source>
        <dbReference type="ARBA" id="ARBA00022691"/>
    </source>
</evidence>
<evidence type="ECO:0000256" key="6">
    <source>
        <dbReference type="ARBA" id="ARBA00022833"/>
    </source>
</evidence>
<keyword evidence="4 13" id="KW-0949">S-adenosyl-L-methionine</keyword>
<dbReference type="GO" id="GO:0009229">
    <property type="term" value="P:thiamine diphosphate biosynthetic process"/>
    <property type="evidence" value="ECO:0007669"/>
    <property type="project" value="UniProtKB-UniRule"/>
</dbReference>
<evidence type="ECO:0000259" key="15">
    <source>
        <dbReference type="Pfam" id="PF13667"/>
    </source>
</evidence>
<gene>
    <name evidence="13" type="primary">thiC</name>
    <name evidence="16" type="ORF">DEU50_11896</name>
</gene>
<dbReference type="SFLD" id="SFLDF00407">
    <property type="entry name" value="phosphomethylpyrimidine_syntha"/>
    <property type="match status" value="1"/>
</dbReference>
<dbReference type="FunFam" id="3.20.20.540:FF:000001">
    <property type="entry name" value="Phosphomethylpyrimidine synthase"/>
    <property type="match status" value="1"/>
</dbReference>
<dbReference type="Pfam" id="PF01964">
    <property type="entry name" value="ThiC_Rad_SAM"/>
    <property type="match status" value="1"/>
</dbReference>
<name>A0AAX1PED2_AERSA</name>
<feature type="binding site" evidence="13">
    <location>
        <position position="448"/>
    </location>
    <ligand>
        <name>Zn(2+)</name>
        <dbReference type="ChEBI" id="CHEBI:29105"/>
    </ligand>
</feature>
<comment type="pathway">
    <text evidence="2 13">Cofactor biosynthesis; thiamine diphosphate biosynthesis.</text>
</comment>
<dbReference type="GO" id="GO:0009228">
    <property type="term" value="P:thiamine biosynthetic process"/>
    <property type="evidence" value="ECO:0007669"/>
    <property type="project" value="UniProtKB-UniRule"/>
</dbReference>
<comment type="catalytic activity">
    <reaction evidence="11 13">
        <text>5-amino-1-(5-phospho-beta-D-ribosyl)imidazole + S-adenosyl-L-methionine = 4-amino-2-methyl-5-(phosphooxymethyl)pyrimidine + CO + 5'-deoxyadenosine + formate + L-methionine + 3 H(+)</text>
        <dbReference type="Rhea" id="RHEA:24840"/>
        <dbReference type="ChEBI" id="CHEBI:15378"/>
        <dbReference type="ChEBI" id="CHEBI:15740"/>
        <dbReference type="ChEBI" id="CHEBI:17245"/>
        <dbReference type="ChEBI" id="CHEBI:17319"/>
        <dbReference type="ChEBI" id="CHEBI:57844"/>
        <dbReference type="ChEBI" id="CHEBI:58354"/>
        <dbReference type="ChEBI" id="CHEBI:59789"/>
        <dbReference type="ChEBI" id="CHEBI:137981"/>
        <dbReference type="EC" id="4.1.99.17"/>
    </reaction>
</comment>
<evidence type="ECO:0000256" key="9">
    <source>
        <dbReference type="ARBA" id="ARBA00023014"/>
    </source>
</evidence>
<evidence type="ECO:0000256" key="8">
    <source>
        <dbReference type="ARBA" id="ARBA00023004"/>
    </source>
</evidence>
<keyword evidence="5 13" id="KW-0479">Metal-binding</keyword>
<proteinExistence type="inferred from homology"/>
<evidence type="ECO:0000256" key="11">
    <source>
        <dbReference type="ARBA" id="ARBA00050218"/>
    </source>
</evidence>
<dbReference type="InterPro" id="IPR038521">
    <property type="entry name" value="ThiC/Bza_core_dom"/>
</dbReference>
<dbReference type="NCBIfam" id="TIGR00190">
    <property type="entry name" value="thiC"/>
    <property type="match status" value="1"/>
</dbReference>
<dbReference type="InterPro" id="IPR025747">
    <property type="entry name" value="ThiC-associated_dom"/>
</dbReference>
<evidence type="ECO:0000256" key="10">
    <source>
        <dbReference type="ARBA" id="ARBA00023239"/>
    </source>
</evidence>
<dbReference type="AlphaFoldDB" id="A0AAX1PED2"/>
<evidence type="ECO:0000256" key="2">
    <source>
        <dbReference type="ARBA" id="ARBA00004948"/>
    </source>
</evidence>
<feature type="binding site" evidence="13">
    <location>
        <position position="595"/>
    </location>
    <ligand>
        <name>[4Fe-4S] cluster</name>
        <dbReference type="ChEBI" id="CHEBI:49883"/>
        <note>4Fe-4S-S-AdoMet</note>
    </ligand>
</feature>
<dbReference type="GO" id="GO:0008270">
    <property type="term" value="F:zinc ion binding"/>
    <property type="evidence" value="ECO:0007669"/>
    <property type="project" value="UniProtKB-UniRule"/>
</dbReference>
<dbReference type="PANTHER" id="PTHR30557:SF1">
    <property type="entry name" value="PHOSPHOMETHYLPYRIMIDINE SYNTHASE, CHLOROPLASTIC"/>
    <property type="match status" value="1"/>
</dbReference>
<feature type="binding site" evidence="13">
    <location>
        <begin position="364"/>
        <end position="366"/>
    </location>
    <ligand>
        <name>substrate</name>
    </ligand>
</feature>
<comment type="cofactor">
    <cofactor evidence="13">
        <name>[4Fe-4S] cluster</name>
        <dbReference type="ChEBI" id="CHEBI:49883"/>
    </cofactor>
    <text evidence="13">Binds 1 [4Fe-4S] cluster per subunit. The cluster is coordinated with 3 cysteines and an exchangeable S-adenosyl-L-methionine.</text>
</comment>
<comment type="similarity">
    <text evidence="12 13">Belongs to the ThiC family.</text>
</comment>
<dbReference type="RefSeq" id="WP_111589372.1">
    <property type="nucleotide sequence ID" value="NZ_CAWNWF010000018.1"/>
</dbReference>
<evidence type="ECO:0000256" key="5">
    <source>
        <dbReference type="ARBA" id="ARBA00022723"/>
    </source>
</evidence>
<feature type="binding site" evidence="13">
    <location>
        <position position="471"/>
    </location>
    <ligand>
        <name>substrate</name>
    </ligand>
</feature>
<feature type="binding site" evidence="13">
    <location>
        <position position="308"/>
    </location>
    <ligand>
        <name>substrate</name>
    </ligand>
</feature>
<keyword evidence="8 13" id="KW-0408">Iron</keyword>
<dbReference type="Gene3D" id="3.20.20.540">
    <property type="entry name" value="Radical SAM ThiC family, central domain"/>
    <property type="match status" value="1"/>
</dbReference>
<evidence type="ECO:0000256" key="3">
    <source>
        <dbReference type="ARBA" id="ARBA00022485"/>
    </source>
</evidence>
<keyword evidence="3 13" id="KW-0004">4Fe-4S</keyword>
<feature type="binding site" evidence="13">
    <location>
        <position position="512"/>
    </location>
    <ligand>
        <name>Zn(2+)</name>
        <dbReference type="ChEBI" id="CHEBI:29105"/>
    </ligand>
</feature>
<organism evidence="16 17">
    <name type="scientific">Aeromonas salmonicida</name>
    <dbReference type="NCBI Taxonomy" id="645"/>
    <lineage>
        <taxon>Bacteria</taxon>
        <taxon>Pseudomonadati</taxon>
        <taxon>Pseudomonadota</taxon>
        <taxon>Gammaproteobacteria</taxon>
        <taxon>Aeromonadales</taxon>
        <taxon>Aeromonadaceae</taxon>
        <taxon>Aeromonas</taxon>
    </lineage>
</organism>
<comment type="subunit">
    <text evidence="13">Homodimer.</text>
</comment>
<evidence type="ECO:0000256" key="13">
    <source>
        <dbReference type="HAMAP-Rule" id="MF_00089"/>
    </source>
</evidence>
<dbReference type="SFLD" id="SFLDG01114">
    <property type="entry name" value="phosphomethylpyrimidine_syntha"/>
    <property type="match status" value="1"/>
</dbReference>
<protein>
    <recommendedName>
        <fullName evidence="13">Phosphomethylpyrimidine synthase</fullName>
        <ecNumber evidence="13">4.1.99.17</ecNumber>
    </recommendedName>
    <alternativeName>
        <fullName evidence="13">Hydroxymethylpyrimidine phosphate synthase</fullName>
        <shortName evidence="13">HMP-P synthase</shortName>
        <shortName evidence="13">HMP-phosphate synthase</shortName>
        <shortName evidence="13">HMPP synthase</shortName>
    </alternativeName>
    <alternativeName>
        <fullName evidence="13">Thiamine biosynthesis protein ThiC</fullName>
    </alternativeName>
</protein>
<dbReference type="Proteomes" id="UP000249422">
    <property type="component" value="Unassembled WGS sequence"/>
</dbReference>
<accession>A0AAX1PED2</accession>
<comment type="caution">
    <text evidence="16">The sequence shown here is derived from an EMBL/GenBank/DDBJ whole genome shotgun (WGS) entry which is preliminary data.</text>
</comment>
<feature type="binding site" evidence="13">
    <location>
        <position position="344"/>
    </location>
    <ligand>
        <name>substrate</name>
    </ligand>
</feature>
<dbReference type="HAMAP" id="MF_00089">
    <property type="entry name" value="ThiC"/>
    <property type="match status" value="1"/>
</dbReference>
<feature type="binding site" evidence="13">
    <location>
        <begin position="405"/>
        <end position="408"/>
    </location>
    <ligand>
        <name>substrate</name>
    </ligand>
</feature>
<evidence type="ECO:0000256" key="14">
    <source>
        <dbReference type="SAM" id="MobiDB-lite"/>
    </source>
</evidence>
<feature type="binding site" evidence="13">
    <location>
        <position position="279"/>
    </location>
    <ligand>
        <name>substrate</name>
    </ligand>
</feature>
<dbReference type="PANTHER" id="PTHR30557">
    <property type="entry name" value="THIAMINE BIOSYNTHESIS PROTEIN THIC"/>
    <property type="match status" value="1"/>
</dbReference>
<dbReference type="NCBIfam" id="NF009895">
    <property type="entry name" value="PRK13352.1"/>
    <property type="match status" value="1"/>
</dbReference>
<feature type="binding site" evidence="13">
    <location>
        <position position="600"/>
    </location>
    <ligand>
        <name>[4Fe-4S] cluster</name>
        <dbReference type="ChEBI" id="CHEBI:49883"/>
        <note>4Fe-4S-S-AdoMet</note>
    </ligand>
</feature>
<dbReference type="GO" id="GO:0070284">
    <property type="term" value="F:phosphomethylpyrimidine synthase activity"/>
    <property type="evidence" value="ECO:0007669"/>
    <property type="project" value="UniProtKB-EC"/>
</dbReference>
<dbReference type="Pfam" id="PF13667">
    <property type="entry name" value="ThiC-associated"/>
    <property type="match status" value="1"/>
</dbReference>
<dbReference type="GO" id="GO:0005829">
    <property type="term" value="C:cytosol"/>
    <property type="evidence" value="ECO:0007669"/>
    <property type="project" value="TreeGrafter"/>
</dbReference>
<evidence type="ECO:0000313" key="16">
    <source>
        <dbReference type="EMBL" id="RAJ00240.1"/>
    </source>
</evidence>
<dbReference type="GO" id="GO:0051539">
    <property type="term" value="F:4 iron, 4 sulfur cluster binding"/>
    <property type="evidence" value="ECO:0007669"/>
    <property type="project" value="UniProtKB-KW"/>
</dbReference>
<dbReference type="InterPro" id="IPR002817">
    <property type="entry name" value="ThiC/BzaA/B"/>
</dbReference>
<feature type="binding site" evidence="13">
    <location>
        <position position="250"/>
    </location>
    <ligand>
        <name>substrate</name>
    </ligand>
</feature>
<dbReference type="EMBL" id="QLLM01000018">
    <property type="protein sequence ID" value="RAJ00240.1"/>
    <property type="molecule type" value="Genomic_DNA"/>
</dbReference>
<evidence type="ECO:0000256" key="12">
    <source>
        <dbReference type="ARBA" id="ARBA00061546"/>
    </source>
</evidence>
<evidence type="ECO:0000313" key="17">
    <source>
        <dbReference type="Proteomes" id="UP000249422"/>
    </source>
</evidence>
<keyword evidence="6 13" id="KW-0862">Zinc</keyword>
<dbReference type="Gene3D" id="6.10.250.620">
    <property type="match status" value="1"/>
</dbReference>
<dbReference type="EC" id="4.1.99.17" evidence="13"/>
<dbReference type="SFLD" id="SFLDS00113">
    <property type="entry name" value="Radical_SAM_Phosphomethylpyrim"/>
    <property type="match status" value="1"/>
</dbReference>
<dbReference type="InterPro" id="IPR037509">
    <property type="entry name" value="ThiC"/>
</dbReference>
<feature type="binding site" evidence="13">
    <location>
        <position position="444"/>
    </location>
    <ligand>
        <name>substrate</name>
    </ligand>
</feature>
<comment type="function">
    <text evidence="1 13">Catalyzes the synthesis of the hydroxymethylpyrimidine phosphate (HMP-P) moiety of thiamine from aminoimidazole ribotide (AIR) in a radical S-adenosyl-L-methionine (SAM)-dependent reaction.</text>
</comment>